<proteinExistence type="predicted"/>
<reference evidence="1" key="1">
    <citation type="submission" date="2021-06" db="EMBL/GenBank/DDBJ databases">
        <authorList>
            <person name="Kallberg Y."/>
            <person name="Tangrot J."/>
            <person name="Rosling A."/>
        </authorList>
    </citation>
    <scope>NUCLEOTIDE SEQUENCE</scope>
    <source>
        <strain evidence="1">87-6 pot B 2015</strain>
    </source>
</reference>
<feature type="non-terminal residue" evidence="1">
    <location>
        <position position="1"/>
    </location>
</feature>
<dbReference type="AlphaFoldDB" id="A0A9N9NRB2"/>
<feature type="non-terminal residue" evidence="1">
    <location>
        <position position="76"/>
    </location>
</feature>
<keyword evidence="2" id="KW-1185">Reference proteome</keyword>
<comment type="caution">
    <text evidence="1">The sequence shown here is derived from an EMBL/GenBank/DDBJ whole genome shotgun (WGS) entry which is preliminary data.</text>
</comment>
<sequence>FQPTIFKKVSKTAINLWKNQGDGRLSANILLTQLGLYRNRDYPFDDPYVEANGVLERLQAMAQMHSYLVTNAKSEL</sequence>
<evidence type="ECO:0000313" key="1">
    <source>
        <dbReference type="EMBL" id="CAG8754046.1"/>
    </source>
</evidence>
<name>A0A9N9NRB2_FUNMO</name>
<gene>
    <name evidence="1" type="ORF">FMOSSE_LOCUS16802</name>
</gene>
<dbReference type="EMBL" id="CAJVPP010026594">
    <property type="protein sequence ID" value="CAG8754046.1"/>
    <property type="molecule type" value="Genomic_DNA"/>
</dbReference>
<organism evidence="1 2">
    <name type="scientific">Funneliformis mosseae</name>
    <name type="common">Endomycorrhizal fungus</name>
    <name type="synonym">Glomus mosseae</name>
    <dbReference type="NCBI Taxonomy" id="27381"/>
    <lineage>
        <taxon>Eukaryota</taxon>
        <taxon>Fungi</taxon>
        <taxon>Fungi incertae sedis</taxon>
        <taxon>Mucoromycota</taxon>
        <taxon>Glomeromycotina</taxon>
        <taxon>Glomeromycetes</taxon>
        <taxon>Glomerales</taxon>
        <taxon>Glomeraceae</taxon>
        <taxon>Funneliformis</taxon>
    </lineage>
</organism>
<evidence type="ECO:0000313" key="2">
    <source>
        <dbReference type="Proteomes" id="UP000789375"/>
    </source>
</evidence>
<dbReference type="Proteomes" id="UP000789375">
    <property type="component" value="Unassembled WGS sequence"/>
</dbReference>
<accession>A0A9N9NRB2</accession>
<protein>
    <submittedName>
        <fullName evidence="1">315_t:CDS:1</fullName>
    </submittedName>
</protein>